<gene>
    <name evidence="1" type="ORF">PFY00_07075</name>
</gene>
<evidence type="ECO:0008006" key="3">
    <source>
        <dbReference type="Google" id="ProtNLM"/>
    </source>
</evidence>
<dbReference type="RefSeq" id="WP_271431833.1">
    <property type="nucleotide sequence ID" value="NZ_JAQIOY010000002.1"/>
</dbReference>
<dbReference type="EMBL" id="JAQIOY010000002">
    <property type="protein sequence ID" value="MDA7424479.1"/>
    <property type="molecule type" value="Genomic_DNA"/>
</dbReference>
<comment type="caution">
    <text evidence="1">The sequence shown here is derived from an EMBL/GenBank/DDBJ whole genome shotgun (WGS) entry which is preliminary data.</text>
</comment>
<sequence>MPARYSVHPEINVVFIRYEGTVETEEVVDAYKAYCESAQYDAAYNHLIDMSGATTLNIDFARMIFLVSRISALSTLRATGCKTALFAPGDVQFGVGRMYQSIAEVKVDFEIGVFRASDESVTFLGLNPDDVLPVWQNAFEVARNAS</sequence>
<dbReference type="Proteomes" id="UP001210720">
    <property type="component" value="Unassembled WGS sequence"/>
</dbReference>
<name>A0ABT4XRB1_9RHOB</name>
<keyword evidence="2" id="KW-1185">Reference proteome</keyword>
<accession>A0ABT4XRB1</accession>
<proteinExistence type="predicted"/>
<evidence type="ECO:0000313" key="2">
    <source>
        <dbReference type="Proteomes" id="UP001210720"/>
    </source>
</evidence>
<reference evidence="1 2" key="1">
    <citation type="submission" date="2023-01" db="EMBL/GenBank/DDBJ databases">
        <title>Thalassococcus onchidii sp. nov., isolated from a marine invertebrate from the South China Sea.</title>
        <authorList>
            <person name="Xu S."/>
            <person name="Liu Z."/>
            <person name="Xu Y."/>
        </authorList>
    </citation>
    <scope>NUCLEOTIDE SEQUENCE [LARGE SCALE GENOMIC DNA]</scope>
    <source>
        <strain evidence="1 2">KCTC 32084</strain>
    </source>
</reference>
<organism evidence="1 2">
    <name type="scientific">Thalassococcus lentus</name>
    <dbReference type="NCBI Taxonomy" id="1210524"/>
    <lineage>
        <taxon>Bacteria</taxon>
        <taxon>Pseudomonadati</taxon>
        <taxon>Pseudomonadota</taxon>
        <taxon>Alphaproteobacteria</taxon>
        <taxon>Rhodobacterales</taxon>
        <taxon>Roseobacteraceae</taxon>
        <taxon>Thalassococcus</taxon>
    </lineage>
</organism>
<protein>
    <recommendedName>
        <fullName evidence="3">STAS domain-containing protein</fullName>
    </recommendedName>
</protein>
<evidence type="ECO:0000313" key="1">
    <source>
        <dbReference type="EMBL" id="MDA7424479.1"/>
    </source>
</evidence>